<dbReference type="Gramene" id="TuG1812G0500001762.01.T04">
    <property type="protein sequence ID" value="TuG1812G0500001762.01.T04.cds270317"/>
    <property type="gene ID" value="TuG1812G0500001762.01"/>
</dbReference>
<organism evidence="1 2">
    <name type="scientific">Triticum urartu</name>
    <name type="common">Red wild einkorn</name>
    <name type="synonym">Crithodium urartu</name>
    <dbReference type="NCBI Taxonomy" id="4572"/>
    <lineage>
        <taxon>Eukaryota</taxon>
        <taxon>Viridiplantae</taxon>
        <taxon>Streptophyta</taxon>
        <taxon>Embryophyta</taxon>
        <taxon>Tracheophyta</taxon>
        <taxon>Spermatophyta</taxon>
        <taxon>Magnoliopsida</taxon>
        <taxon>Liliopsida</taxon>
        <taxon>Poales</taxon>
        <taxon>Poaceae</taxon>
        <taxon>BOP clade</taxon>
        <taxon>Pooideae</taxon>
        <taxon>Triticodae</taxon>
        <taxon>Triticeae</taxon>
        <taxon>Triticinae</taxon>
        <taxon>Triticum</taxon>
    </lineage>
</organism>
<sequence length="76" mass="9164">MRGNTHSFCCDVTMSENYLSTTSLICSSLMFLSNRYIFTPNLLTQLWFLWLKLIWEQGIMCPLTCWCSWWIQRDQR</sequence>
<dbReference type="EnsemblPlants" id="TuG1812G0500001762.01.T04">
    <property type="protein sequence ID" value="TuG1812G0500001762.01.T04.cds270317"/>
    <property type="gene ID" value="TuG1812G0500001762.01"/>
</dbReference>
<reference evidence="1" key="2">
    <citation type="submission" date="2018-03" db="EMBL/GenBank/DDBJ databases">
        <title>The Triticum urartu genome reveals the dynamic nature of wheat genome evolution.</title>
        <authorList>
            <person name="Ling H."/>
            <person name="Ma B."/>
            <person name="Shi X."/>
            <person name="Liu H."/>
            <person name="Dong L."/>
            <person name="Sun H."/>
            <person name="Cao Y."/>
            <person name="Gao Q."/>
            <person name="Zheng S."/>
            <person name="Li Y."/>
            <person name="Yu Y."/>
            <person name="Du H."/>
            <person name="Qi M."/>
            <person name="Li Y."/>
            <person name="Yu H."/>
            <person name="Cui Y."/>
            <person name="Wang N."/>
            <person name="Chen C."/>
            <person name="Wu H."/>
            <person name="Zhao Y."/>
            <person name="Zhang J."/>
            <person name="Li Y."/>
            <person name="Zhou W."/>
            <person name="Zhang B."/>
            <person name="Hu W."/>
            <person name="Eijk M."/>
            <person name="Tang J."/>
            <person name="Witsenboer H."/>
            <person name="Zhao S."/>
            <person name="Li Z."/>
            <person name="Zhang A."/>
            <person name="Wang D."/>
            <person name="Liang C."/>
        </authorList>
    </citation>
    <scope>NUCLEOTIDE SEQUENCE [LARGE SCALE GENOMIC DNA]</scope>
    <source>
        <strain evidence="1">cv. G1812</strain>
    </source>
</reference>
<evidence type="ECO:0000313" key="1">
    <source>
        <dbReference type="EnsemblPlants" id="TuG1812G0500001762.01.T04.cds270317"/>
    </source>
</evidence>
<accession>A0A8R7QEU8</accession>
<reference evidence="2" key="1">
    <citation type="journal article" date="2013" name="Nature">
        <title>Draft genome of the wheat A-genome progenitor Triticum urartu.</title>
        <authorList>
            <person name="Ling H.Q."/>
            <person name="Zhao S."/>
            <person name="Liu D."/>
            <person name="Wang J."/>
            <person name="Sun H."/>
            <person name="Zhang C."/>
            <person name="Fan H."/>
            <person name="Li D."/>
            <person name="Dong L."/>
            <person name="Tao Y."/>
            <person name="Gao C."/>
            <person name="Wu H."/>
            <person name="Li Y."/>
            <person name="Cui Y."/>
            <person name="Guo X."/>
            <person name="Zheng S."/>
            <person name="Wang B."/>
            <person name="Yu K."/>
            <person name="Liang Q."/>
            <person name="Yang W."/>
            <person name="Lou X."/>
            <person name="Chen J."/>
            <person name="Feng M."/>
            <person name="Jian J."/>
            <person name="Zhang X."/>
            <person name="Luo G."/>
            <person name="Jiang Y."/>
            <person name="Liu J."/>
            <person name="Wang Z."/>
            <person name="Sha Y."/>
            <person name="Zhang B."/>
            <person name="Wu H."/>
            <person name="Tang D."/>
            <person name="Shen Q."/>
            <person name="Xue P."/>
            <person name="Zou S."/>
            <person name="Wang X."/>
            <person name="Liu X."/>
            <person name="Wang F."/>
            <person name="Yang Y."/>
            <person name="An X."/>
            <person name="Dong Z."/>
            <person name="Zhang K."/>
            <person name="Zhang X."/>
            <person name="Luo M.C."/>
            <person name="Dvorak J."/>
            <person name="Tong Y."/>
            <person name="Wang J."/>
            <person name="Yang H."/>
            <person name="Li Z."/>
            <person name="Wang D."/>
            <person name="Zhang A."/>
            <person name="Wang J."/>
        </authorList>
    </citation>
    <scope>NUCLEOTIDE SEQUENCE</scope>
    <source>
        <strain evidence="2">cv. G1812</strain>
    </source>
</reference>
<dbReference type="AlphaFoldDB" id="A0A8R7QEU8"/>
<proteinExistence type="predicted"/>
<evidence type="ECO:0000313" key="2">
    <source>
        <dbReference type="Proteomes" id="UP000015106"/>
    </source>
</evidence>
<keyword evidence="2" id="KW-1185">Reference proteome</keyword>
<name>A0A8R7QEU8_TRIUA</name>
<reference evidence="1" key="3">
    <citation type="submission" date="2022-06" db="UniProtKB">
        <authorList>
            <consortium name="EnsemblPlants"/>
        </authorList>
    </citation>
    <scope>IDENTIFICATION</scope>
</reference>
<protein>
    <submittedName>
        <fullName evidence="1">Uncharacterized protein</fullName>
    </submittedName>
</protein>
<dbReference type="Proteomes" id="UP000015106">
    <property type="component" value="Chromosome 5"/>
</dbReference>